<keyword evidence="1" id="KW-0472">Membrane</keyword>
<gene>
    <name evidence="2" type="ordered locus">CHAB381_0167</name>
</gene>
<keyword evidence="3" id="KW-1185">Reference proteome</keyword>
<feature type="transmembrane region" description="Helical" evidence="1">
    <location>
        <begin position="237"/>
        <end position="259"/>
    </location>
</feature>
<reference evidence="3" key="1">
    <citation type="submission" date="2007-07" db="EMBL/GenBank/DDBJ databases">
        <title>Complete genome sequence of Campylobacter hominis ATCC BAA-381, a commensal isolated from the human gastrointestinal tract.</title>
        <authorList>
            <person name="Fouts D.E."/>
            <person name="Mongodin E.F."/>
            <person name="Puiu D."/>
            <person name="Sebastian Y."/>
            <person name="Miller W.G."/>
            <person name="Mandrell R.E."/>
            <person name="Nelson K.E."/>
        </authorList>
    </citation>
    <scope>NUCLEOTIDE SEQUENCE [LARGE SCALE GENOMIC DNA]</scope>
    <source>
        <strain evidence="3">ATCC BAA-381 / LMG 19568 / NCTC 13146 / CH001A</strain>
    </source>
</reference>
<keyword evidence="1" id="KW-0812">Transmembrane</keyword>
<proteinExistence type="predicted"/>
<dbReference type="AlphaFoldDB" id="A7HZT4"/>
<accession>A7HZT4</accession>
<dbReference type="STRING" id="360107.CHAB381_0167"/>
<dbReference type="RefSeq" id="WP_012108056.1">
    <property type="nucleotide sequence ID" value="NC_009714.1"/>
</dbReference>
<protein>
    <submittedName>
        <fullName evidence="2">Uncharacterized protein</fullName>
    </submittedName>
</protein>
<sequence>MEEKEKIVNEVIQTTNVDIDDTTNLNKENIQKESLKEKLKLEESFKALGIEINDENKRIVLDYSRTISNFKKLLDAQKNNYVSLKNYMPDNEVVTALINELNKNWEEISKYFETLMSFFINPPSKEIFELTNHALLLKNIYNSLKEFSEDFAKLHIEEQFNGIKNDFEQNLKTINEYQNKLAARLENMAQTYDEFLNKFLDKQTNELDNFNKKSAELAKSYDDFLHKNLKFFKGGTWSLIILNIALAISLGVLTAICFIKNNELNSLIEVGKKFAEISVKQDEQSITLNFPLDAKFISDNNEKKVILK</sequence>
<dbReference type="EMBL" id="CP000776">
    <property type="protein sequence ID" value="ABS51837.1"/>
    <property type="molecule type" value="Genomic_DNA"/>
</dbReference>
<dbReference type="HOGENOM" id="CLU_902194_0_0_7"/>
<organism evidence="2 3">
    <name type="scientific">Campylobacter hominis (strain ATCC BAA-381 / DSM 21671 / CCUG 45161 / LMG 19568 / NCTC 13146 / CH001A)</name>
    <dbReference type="NCBI Taxonomy" id="360107"/>
    <lineage>
        <taxon>Bacteria</taxon>
        <taxon>Pseudomonadati</taxon>
        <taxon>Campylobacterota</taxon>
        <taxon>Epsilonproteobacteria</taxon>
        <taxon>Campylobacterales</taxon>
        <taxon>Campylobacteraceae</taxon>
        <taxon>Campylobacter</taxon>
    </lineage>
</organism>
<dbReference type="eggNOG" id="ENOG5032MXK">
    <property type="taxonomic scope" value="Bacteria"/>
</dbReference>
<evidence type="ECO:0000313" key="2">
    <source>
        <dbReference type="EMBL" id="ABS51837.1"/>
    </source>
</evidence>
<name>A7HZT4_CAMHC</name>
<evidence type="ECO:0000313" key="3">
    <source>
        <dbReference type="Proteomes" id="UP000002407"/>
    </source>
</evidence>
<dbReference type="Proteomes" id="UP000002407">
    <property type="component" value="Chromosome"/>
</dbReference>
<keyword evidence="1" id="KW-1133">Transmembrane helix</keyword>
<dbReference type="KEGG" id="cha:CHAB381_0167"/>
<evidence type="ECO:0000256" key="1">
    <source>
        <dbReference type="SAM" id="Phobius"/>
    </source>
</evidence>